<evidence type="ECO:0000313" key="1">
    <source>
        <dbReference type="EMBL" id="RAK86393.1"/>
    </source>
</evidence>
<organism evidence="1 2">
    <name type="scientific">Aspergillus costaricaensis CBS 115574</name>
    <dbReference type="NCBI Taxonomy" id="1448317"/>
    <lineage>
        <taxon>Eukaryota</taxon>
        <taxon>Fungi</taxon>
        <taxon>Dikarya</taxon>
        <taxon>Ascomycota</taxon>
        <taxon>Pezizomycotina</taxon>
        <taxon>Eurotiomycetes</taxon>
        <taxon>Eurotiomycetidae</taxon>
        <taxon>Eurotiales</taxon>
        <taxon>Aspergillaceae</taxon>
        <taxon>Aspergillus</taxon>
        <taxon>Aspergillus subgen. Circumdati</taxon>
    </lineage>
</organism>
<proteinExistence type="predicted"/>
<name>A0ACD1I750_9EURO</name>
<accession>A0ACD1I750</accession>
<protein>
    <submittedName>
        <fullName evidence="1">Uncharacterized protein</fullName>
    </submittedName>
</protein>
<sequence>MKSSRLSFLKRSPLKTVIRLTKQDAEGRHFYTTGDHIDGVASVITNKDIEIEGIQILLQGSGSLSTKAKHVFLSMHQPMENMGIPIPKVLKTGRVYSFEFQFTVPDRLLPHICRHIKQNRHVSEAHLLLPPSMGKTRSRTHPASKDGLSPSSVETSYSICVSLFTPSKKGHPSHRLSSMTKPVWIIPTVYEQPPIGHSDSLLYCVHREIVLKRGLWNGISGRLFASALQPNSLSSSATGLGMERKFEAMASLELEFFSHALQKPPELKSMAAKLVAITFHSSRQWEDFPDASFGEDHFGLEDRNVYRRSINLSEVCLKSQKWAKSTGDLSSNCYKTVVQIPITSPRDRLLTPTFHSCLVSRIYLIELSLSYYIPGAVALTSSLNLRVPIQVTN</sequence>
<keyword evidence="2" id="KW-1185">Reference proteome</keyword>
<dbReference type="Proteomes" id="UP000249748">
    <property type="component" value="Unassembled WGS sequence"/>
</dbReference>
<dbReference type="EMBL" id="KZ824560">
    <property type="protein sequence ID" value="RAK86393.1"/>
    <property type="molecule type" value="Genomic_DNA"/>
</dbReference>
<evidence type="ECO:0000313" key="2">
    <source>
        <dbReference type="Proteomes" id="UP000249748"/>
    </source>
</evidence>
<gene>
    <name evidence="1" type="ORF">BO79DRAFT_153844</name>
</gene>
<reference evidence="1" key="1">
    <citation type="submission" date="2018-02" db="EMBL/GenBank/DDBJ databases">
        <title>The genomes of Aspergillus section Nigri reveals drivers in fungal speciation.</title>
        <authorList>
            <consortium name="DOE Joint Genome Institute"/>
            <person name="Vesth T.C."/>
            <person name="Nybo J."/>
            <person name="Theobald S."/>
            <person name="Brandl J."/>
            <person name="Frisvad J.C."/>
            <person name="Nielsen K.F."/>
            <person name="Lyhne E.K."/>
            <person name="Kogle M.E."/>
            <person name="Kuo A."/>
            <person name="Riley R."/>
            <person name="Clum A."/>
            <person name="Nolan M."/>
            <person name="Lipzen A."/>
            <person name="Salamov A."/>
            <person name="Henrissat B."/>
            <person name="Wiebenga A."/>
            <person name="De vries R.P."/>
            <person name="Grigoriev I.V."/>
            <person name="Mortensen U.H."/>
            <person name="Andersen M.R."/>
            <person name="Baker S.E."/>
        </authorList>
    </citation>
    <scope>NUCLEOTIDE SEQUENCE</scope>
    <source>
        <strain evidence="1">CBS 115574</strain>
    </source>
</reference>